<dbReference type="Proteomes" id="UP000728185">
    <property type="component" value="Unassembled WGS sequence"/>
</dbReference>
<reference evidence="2" key="1">
    <citation type="submission" date="2019-05" db="EMBL/GenBank/DDBJ databases">
        <title>Annotation for the trematode Fasciolopsis buski.</title>
        <authorList>
            <person name="Choi Y.-J."/>
        </authorList>
    </citation>
    <scope>NUCLEOTIDE SEQUENCE</scope>
    <source>
        <strain evidence="2">HT</strain>
        <tissue evidence="2">Whole worm</tissue>
    </source>
</reference>
<name>A0A8E0RZ54_9TREM</name>
<gene>
    <name evidence="2" type="ORF">FBUS_06225</name>
</gene>
<keyword evidence="3" id="KW-1185">Reference proteome</keyword>
<comment type="caution">
    <text evidence="2">The sequence shown here is derived from an EMBL/GenBank/DDBJ whole genome shotgun (WGS) entry which is preliminary data.</text>
</comment>
<dbReference type="AlphaFoldDB" id="A0A8E0RZ54"/>
<protein>
    <submittedName>
        <fullName evidence="2">Uncharacterized protein</fullName>
    </submittedName>
</protein>
<evidence type="ECO:0000313" key="3">
    <source>
        <dbReference type="Proteomes" id="UP000728185"/>
    </source>
</evidence>
<organism evidence="2 3">
    <name type="scientific">Fasciolopsis buskii</name>
    <dbReference type="NCBI Taxonomy" id="27845"/>
    <lineage>
        <taxon>Eukaryota</taxon>
        <taxon>Metazoa</taxon>
        <taxon>Spiralia</taxon>
        <taxon>Lophotrochozoa</taxon>
        <taxon>Platyhelminthes</taxon>
        <taxon>Trematoda</taxon>
        <taxon>Digenea</taxon>
        <taxon>Plagiorchiida</taxon>
        <taxon>Echinostomata</taxon>
        <taxon>Echinostomatoidea</taxon>
        <taxon>Fasciolidae</taxon>
        <taxon>Fasciolopsis</taxon>
    </lineage>
</organism>
<dbReference type="EMBL" id="LUCM01003264">
    <property type="protein sequence ID" value="KAA0196061.1"/>
    <property type="molecule type" value="Genomic_DNA"/>
</dbReference>
<accession>A0A8E0RZ54</accession>
<evidence type="ECO:0000256" key="1">
    <source>
        <dbReference type="SAM" id="MobiDB-lite"/>
    </source>
</evidence>
<sequence>MRKKLSVHVISSEKHGCNLRSLASGVKSDVIKDPKKFKESCTMSSLAKPYIPLEPKFPPESQPVAHRASGSFADDEEQNGGDEKKERNE</sequence>
<feature type="region of interest" description="Disordered" evidence="1">
    <location>
        <begin position="53"/>
        <end position="89"/>
    </location>
</feature>
<dbReference type="OrthoDB" id="10468174at2759"/>
<proteinExistence type="predicted"/>
<evidence type="ECO:0000313" key="2">
    <source>
        <dbReference type="EMBL" id="KAA0196061.1"/>
    </source>
</evidence>